<dbReference type="InterPro" id="IPR029058">
    <property type="entry name" value="AB_hydrolase_fold"/>
</dbReference>
<organism evidence="2 3">
    <name type="scientific">Haliangium ochraceum (strain DSM 14365 / JCM 11303 / SMP-2)</name>
    <dbReference type="NCBI Taxonomy" id="502025"/>
    <lineage>
        <taxon>Bacteria</taxon>
        <taxon>Pseudomonadati</taxon>
        <taxon>Myxococcota</taxon>
        <taxon>Polyangia</taxon>
        <taxon>Haliangiales</taxon>
        <taxon>Kofleriaceae</taxon>
        <taxon>Haliangium</taxon>
    </lineage>
</organism>
<dbReference type="ESTHER" id="halo1-d0lxj1">
    <property type="family name" value="A85-IroE-IroD-Fes-Yiel"/>
</dbReference>
<keyword evidence="3" id="KW-1185">Reference proteome</keyword>
<evidence type="ECO:0000256" key="1">
    <source>
        <dbReference type="SAM" id="SignalP"/>
    </source>
</evidence>
<dbReference type="PANTHER" id="PTHR48098">
    <property type="entry name" value="ENTEROCHELIN ESTERASE-RELATED"/>
    <property type="match status" value="1"/>
</dbReference>
<gene>
    <name evidence="2" type="ordered locus">Hoch_5261</name>
</gene>
<evidence type="ECO:0000313" key="2">
    <source>
        <dbReference type="EMBL" id="ACY17746.1"/>
    </source>
</evidence>
<dbReference type="Gene3D" id="3.40.50.1820">
    <property type="entry name" value="alpha/beta hydrolase"/>
    <property type="match status" value="1"/>
</dbReference>
<dbReference type="InterPro" id="IPR000801">
    <property type="entry name" value="Esterase-like"/>
</dbReference>
<name>D0LXJ1_HALO1</name>
<dbReference type="KEGG" id="hoh:Hoch_5261"/>
<reference evidence="2 3" key="1">
    <citation type="journal article" date="2010" name="Stand. Genomic Sci.">
        <title>Complete genome sequence of Haliangium ochraceum type strain (SMP-2).</title>
        <authorList>
            <consortium name="US DOE Joint Genome Institute (JGI-PGF)"/>
            <person name="Ivanova N."/>
            <person name="Daum C."/>
            <person name="Lang E."/>
            <person name="Abt B."/>
            <person name="Kopitz M."/>
            <person name="Saunders E."/>
            <person name="Lapidus A."/>
            <person name="Lucas S."/>
            <person name="Glavina Del Rio T."/>
            <person name="Nolan M."/>
            <person name="Tice H."/>
            <person name="Copeland A."/>
            <person name="Cheng J.F."/>
            <person name="Chen F."/>
            <person name="Bruce D."/>
            <person name="Goodwin L."/>
            <person name="Pitluck S."/>
            <person name="Mavromatis K."/>
            <person name="Pati A."/>
            <person name="Mikhailova N."/>
            <person name="Chen A."/>
            <person name="Palaniappan K."/>
            <person name="Land M."/>
            <person name="Hauser L."/>
            <person name="Chang Y.J."/>
            <person name="Jeffries C.D."/>
            <person name="Detter J.C."/>
            <person name="Brettin T."/>
            <person name="Rohde M."/>
            <person name="Goker M."/>
            <person name="Bristow J."/>
            <person name="Markowitz V."/>
            <person name="Eisen J.A."/>
            <person name="Hugenholtz P."/>
            <person name="Kyrpides N.C."/>
            <person name="Klenk H.P."/>
        </authorList>
    </citation>
    <scope>NUCLEOTIDE SEQUENCE [LARGE SCALE GENOMIC DNA]</scope>
    <source>
        <strain evidence="3">DSM 14365 / CIP 107738 / JCM 11303 / AJ 13395 / SMP-2</strain>
    </source>
</reference>
<dbReference type="EMBL" id="CP001804">
    <property type="protein sequence ID" value="ACY17746.1"/>
    <property type="molecule type" value="Genomic_DNA"/>
</dbReference>
<dbReference type="Proteomes" id="UP000001880">
    <property type="component" value="Chromosome"/>
</dbReference>
<accession>D0LXJ1</accession>
<dbReference type="eggNOG" id="COG2819">
    <property type="taxonomic scope" value="Bacteria"/>
</dbReference>
<feature type="chain" id="PRO_5003010583" evidence="1">
    <location>
        <begin position="33"/>
        <end position="370"/>
    </location>
</feature>
<dbReference type="InterPro" id="IPR050583">
    <property type="entry name" value="Mycobacterial_A85_antigen"/>
</dbReference>
<proteinExistence type="predicted"/>
<feature type="signal peptide" evidence="1">
    <location>
        <begin position="1"/>
        <end position="32"/>
    </location>
</feature>
<keyword evidence="1" id="KW-0732">Signal</keyword>
<dbReference type="Pfam" id="PF00756">
    <property type="entry name" value="Esterase"/>
    <property type="match status" value="1"/>
</dbReference>
<dbReference type="AlphaFoldDB" id="D0LXJ1"/>
<evidence type="ECO:0000313" key="3">
    <source>
        <dbReference type="Proteomes" id="UP000001880"/>
    </source>
</evidence>
<dbReference type="SUPFAM" id="SSF53474">
    <property type="entry name" value="alpha/beta-Hydrolases"/>
    <property type="match status" value="1"/>
</dbReference>
<dbReference type="STRING" id="502025.Hoch_5261"/>
<protein>
    <submittedName>
        <fullName evidence="2">Putative esterase</fullName>
    </submittedName>
</protein>
<dbReference type="RefSeq" id="WP_012830338.1">
    <property type="nucleotide sequence ID" value="NC_013440.1"/>
</dbReference>
<sequence>MMRAHPRYRLSYLLFAAAFALLAPALGNSAHAAEIHVHYDTGFGNHIAIRGSGAGLSWSAGSAATWTPGNVWVYTTPSSAGGFSFKALLNDSAWSVGGDYQVPSGTSVVHVYPFFGPSLGSVHTVPGFYSQELQNSRNLYIYLPPSYGENPAKHYPVLYMHDGKNLFDPAQAFGGVAWEVDATIDQLIASGDMREVIVVGIDNNSARIAEYTPVPDPDYGGGQGESYLDFIEYELMPYVEANYRALSGPHNTLIGGSSLGGLISFWAGWTRSDVFGTAVCMSSSFWWADRFLIDLVLGHSGAKVPATFYIDAGSNNDGAANTADMRDALEGQGYSHGVDLFHWYQSGAAHNEASWAARFHLPMERVLPWQ</sequence>
<dbReference type="PANTHER" id="PTHR48098:SF6">
    <property type="entry name" value="FERRI-BACILLIBACTIN ESTERASE BESA"/>
    <property type="match status" value="1"/>
</dbReference>
<dbReference type="HOGENOM" id="CLU_039834_1_2_7"/>